<comment type="similarity">
    <text evidence="2">In the C-terminal section; belongs to the RNA polymerase beta' chain family.</text>
</comment>
<dbReference type="InterPro" id="IPR006592">
    <property type="entry name" value="RNA_pol_N"/>
</dbReference>
<dbReference type="InterPro" id="IPR037033">
    <property type="entry name" value="DNA-dir_RNAP_su2_hyb_sf"/>
</dbReference>
<comment type="similarity">
    <text evidence="10 11">Belongs to the RNA polymerase beta' chain family.</text>
</comment>
<dbReference type="Gene3D" id="2.30.150.10">
    <property type="entry name" value="DNA-directed RNA polymerase, beta subunit, external 1 domain"/>
    <property type="match status" value="1"/>
</dbReference>
<comment type="cofactor">
    <cofactor evidence="10">
        <name>Zn(2+)</name>
        <dbReference type="ChEBI" id="CHEBI:29105"/>
    </cofactor>
    <text evidence="10">Binds 2 Zn(2+) ions per subunit.</text>
</comment>
<keyword evidence="5 9" id="KW-0548">Nucleotidyltransferase</keyword>
<dbReference type="InterPro" id="IPR014724">
    <property type="entry name" value="RNA_pol_RPB2_OB-fold"/>
</dbReference>
<dbReference type="Pfam" id="PF04998">
    <property type="entry name" value="RNA_pol_Rpb1_5"/>
    <property type="match status" value="1"/>
</dbReference>
<dbReference type="GO" id="GO:0006351">
    <property type="term" value="P:DNA-templated transcription"/>
    <property type="evidence" value="ECO:0007669"/>
    <property type="project" value="UniProtKB-UniRule"/>
</dbReference>
<evidence type="ECO:0000256" key="11">
    <source>
        <dbReference type="RuleBase" id="RU004279"/>
    </source>
</evidence>
<dbReference type="Pfam" id="PF04565">
    <property type="entry name" value="RNA_pol_Rpb2_3"/>
    <property type="match status" value="1"/>
</dbReference>
<feature type="binding site" evidence="10">
    <location>
        <position position="1944"/>
    </location>
    <ligand>
        <name>Zn(2+)</name>
        <dbReference type="ChEBI" id="CHEBI:29105"/>
        <label>2</label>
    </ligand>
</feature>
<dbReference type="InterPro" id="IPR007083">
    <property type="entry name" value="RNA_pol_Rpb1_4"/>
</dbReference>
<dbReference type="InterPro" id="IPR042102">
    <property type="entry name" value="RNA_pol_Rpb1_3_sf"/>
</dbReference>
<dbReference type="NCBIfam" id="NF001616">
    <property type="entry name" value="PRK00405.1"/>
    <property type="match status" value="1"/>
</dbReference>
<dbReference type="GO" id="GO:0003899">
    <property type="term" value="F:DNA-directed RNA polymerase activity"/>
    <property type="evidence" value="ECO:0007669"/>
    <property type="project" value="UniProtKB-UniRule"/>
</dbReference>
<dbReference type="GO" id="GO:0008270">
    <property type="term" value="F:zinc ion binding"/>
    <property type="evidence" value="ECO:0007669"/>
    <property type="project" value="UniProtKB-UniRule"/>
</dbReference>
<comment type="similarity">
    <text evidence="1">In the N-terminal section; belongs to the RNA polymerase beta chain family.</text>
</comment>
<evidence type="ECO:0000256" key="6">
    <source>
        <dbReference type="ARBA" id="ARBA00022723"/>
    </source>
</evidence>
<dbReference type="Gene3D" id="2.40.40.20">
    <property type="match status" value="1"/>
</dbReference>
<dbReference type="HAMAP" id="MF_01321">
    <property type="entry name" value="RNApol_bact_RpoB"/>
    <property type="match status" value="1"/>
</dbReference>
<dbReference type="Pfam" id="PF10385">
    <property type="entry name" value="RNA_pol_Rpb2_45"/>
    <property type="match status" value="1"/>
</dbReference>
<dbReference type="GO" id="GO:0032549">
    <property type="term" value="F:ribonucleoside binding"/>
    <property type="evidence" value="ECO:0007669"/>
    <property type="project" value="InterPro"/>
</dbReference>
<evidence type="ECO:0000259" key="13">
    <source>
        <dbReference type="SMART" id="SM00663"/>
    </source>
</evidence>
<comment type="catalytic activity">
    <reaction evidence="8 9 11">
        <text>RNA(n) + a ribonucleoside 5'-triphosphate = RNA(n+1) + diphosphate</text>
        <dbReference type="Rhea" id="RHEA:21248"/>
        <dbReference type="Rhea" id="RHEA-COMP:14527"/>
        <dbReference type="Rhea" id="RHEA-COMP:17342"/>
        <dbReference type="ChEBI" id="CHEBI:33019"/>
        <dbReference type="ChEBI" id="CHEBI:61557"/>
        <dbReference type="ChEBI" id="CHEBI:140395"/>
        <dbReference type="EC" id="2.7.7.6"/>
    </reaction>
</comment>
<dbReference type="InterPro" id="IPR007645">
    <property type="entry name" value="RNA_pol_Rpb2_3"/>
</dbReference>
<comment type="similarity">
    <text evidence="9 12">Belongs to the RNA polymerase beta chain family.</text>
</comment>
<dbReference type="InterPro" id="IPR044893">
    <property type="entry name" value="RNA_pol_Rpb1_clamp_domain"/>
</dbReference>
<dbReference type="InterPro" id="IPR007121">
    <property type="entry name" value="RNA_pol_bsu_CS"/>
</dbReference>
<evidence type="ECO:0000313" key="15">
    <source>
        <dbReference type="Proteomes" id="UP000178495"/>
    </source>
</evidence>
<dbReference type="Pfam" id="PF05000">
    <property type="entry name" value="RNA_pol_Rpb1_4"/>
    <property type="match status" value="1"/>
</dbReference>
<dbReference type="Gene3D" id="2.40.270.10">
    <property type="entry name" value="DNA-directed RNA polymerase, subunit 2, domain 6"/>
    <property type="match status" value="2"/>
</dbReference>
<feature type="binding site" evidence="10">
    <location>
        <position position="1866"/>
    </location>
    <ligand>
        <name>Zn(2+)</name>
        <dbReference type="ChEBI" id="CHEBI:29105"/>
        <label>2</label>
    </ligand>
</feature>
<dbReference type="InterPro" id="IPR042107">
    <property type="entry name" value="DNA-dir_RNA_pol_bsu_ext_1_sf"/>
</dbReference>
<dbReference type="PANTHER" id="PTHR19376:SF54">
    <property type="entry name" value="DNA-DIRECTED RNA POLYMERASE SUBUNIT BETA"/>
    <property type="match status" value="1"/>
</dbReference>
<dbReference type="InterPro" id="IPR000722">
    <property type="entry name" value="RNA_pol_asu"/>
</dbReference>
<reference evidence="14 15" key="1">
    <citation type="journal article" date="2016" name="Nat. Commun.">
        <title>Thousands of microbial genomes shed light on interconnected biogeochemical processes in an aquifer system.</title>
        <authorList>
            <person name="Anantharaman K."/>
            <person name="Brown C.T."/>
            <person name="Hug L.A."/>
            <person name="Sharon I."/>
            <person name="Castelle C.J."/>
            <person name="Probst A.J."/>
            <person name="Thomas B.C."/>
            <person name="Singh A."/>
            <person name="Wilkins M.J."/>
            <person name="Karaoz U."/>
            <person name="Brodie E.L."/>
            <person name="Williams K.H."/>
            <person name="Hubbard S.S."/>
            <person name="Banfield J.F."/>
        </authorList>
    </citation>
    <scope>NUCLEOTIDE SEQUENCE [LARGE SCALE GENOMIC DNA]</scope>
</reference>
<dbReference type="Gene3D" id="4.10.860.120">
    <property type="entry name" value="RNA polymerase II, clamp domain"/>
    <property type="match status" value="1"/>
</dbReference>
<evidence type="ECO:0000256" key="9">
    <source>
        <dbReference type="HAMAP-Rule" id="MF_01321"/>
    </source>
</evidence>
<dbReference type="EMBL" id="MHLC01000001">
    <property type="protein sequence ID" value="OGZ01891.1"/>
    <property type="molecule type" value="Genomic_DNA"/>
</dbReference>
<dbReference type="Gene3D" id="1.10.132.30">
    <property type="match status" value="1"/>
</dbReference>
<dbReference type="Pfam" id="PF00562">
    <property type="entry name" value="RNA_pol_Rpb2_6"/>
    <property type="match status" value="1"/>
</dbReference>
<keyword evidence="10" id="KW-0460">Magnesium</keyword>
<dbReference type="Gene3D" id="1.10.40.90">
    <property type="match status" value="1"/>
</dbReference>
<comment type="subunit">
    <text evidence="9 12">The RNAP catalytic core consists of 2 alpha, 1 beta, 1 beta' and 1 omega subunit. When a sigma factor is associated with the core the holoenzyme is formed, which can initiate transcription.</text>
</comment>
<dbReference type="EC" id="2.7.7.6" evidence="9"/>
<dbReference type="InterPro" id="IPR045867">
    <property type="entry name" value="DNA-dir_RpoC_beta_prime"/>
</dbReference>
<dbReference type="Proteomes" id="UP000178495">
    <property type="component" value="Unassembled WGS sequence"/>
</dbReference>
<dbReference type="InterPro" id="IPR007120">
    <property type="entry name" value="DNA-dir_RNAP_su2_dom"/>
</dbReference>
<feature type="binding site" evidence="10">
    <location>
        <position position="1937"/>
    </location>
    <ligand>
        <name>Zn(2+)</name>
        <dbReference type="ChEBI" id="CHEBI:29105"/>
        <label>2</label>
    </ligand>
</feature>
<dbReference type="GO" id="GO:0000428">
    <property type="term" value="C:DNA-directed RNA polymerase complex"/>
    <property type="evidence" value="ECO:0007669"/>
    <property type="project" value="UniProtKB-KW"/>
</dbReference>
<dbReference type="Gene3D" id="2.40.50.100">
    <property type="match status" value="2"/>
</dbReference>
<dbReference type="InterPro" id="IPR007644">
    <property type="entry name" value="RNA_pol_bsu_protrusion"/>
</dbReference>
<dbReference type="Pfam" id="PF00623">
    <property type="entry name" value="RNA_pol_Rpb1_2"/>
    <property type="match status" value="1"/>
</dbReference>
<dbReference type="NCBIfam" id="TIGR02013">
    <property type="entry name" value="rpoB"/>
    <property type="match status" value="1"/>
</dbReference>
<dbReference type="PANTHER" id="PTHR19376">
    <property type="entry name" value="DNA-DIRECTED RNA POLYMERASE"/>
    <property type="match status" value="1"/>
</dbReference>
<dbReference type="Pfam" id="PF04997">
    <property type="entry name" value="RNA_pol_Rpb1_1"/>
    <property type="match status" value="1"/>
</dbReference>
<evidence type="ECO:0000256" key="5">
    <source>
        <dbReference type="ARBA" id="ARBA00022695"/>
    </source>
</evidence>
<protein>
    <recommendedName>
        <fullName evidence="9 10">Multifunctional fusion protein</fullName>
    </recommendedName>
    <domain>
        <recommendedName>
            <fullName evidence="9">DNA-directed RNA polymerase subunit beta</fullName>
            <shortName evidence="9">RNAP subunit beta</shortName>
            <ecNumber evidence="9">2.7.7.6</ecNumber>
        </recommendedName>
        <alternativeName>
            <fullName evidence="9">RNA polymerase subunit beta</fullName>
        </alternativeName>
        <alternativeName>
            <fullName evidence="9">Transcriptase subunit beta</fullName>
        </alternativeName>
    </domain>
    <domain>
        <recommendedName>
            <fullName evidence="10">DNA-directed RNA polymerase subunit beta'</fullName>
            <shortName evidence="10">RNAP subunit beta'</shortName>
        </recommendedName>
        <alternativeName>
            <fullName evidence="10">RNA polymerase subunit beta'</fullName>
        </alternativeName>
        <alternativeName>
            <fullName evidence="10">Transcriptase subunit beta'</fullName>
        </alternativeName>
    </domain>
</protein>
<dbReference type="Gene3D" id="1.10.150.390">
    <property type="match status" value="1"/>
</dbReference>
<evidence type="ECO:0000256" key="10">
    <source>
        <dbReference type="HAMAP-Rule" id="MF_01322"/>
    </source>
</evidence>
<dbReference type="Pfam" id="PF04983">
    <property type="entry name" value="RNA_pol_Rpb1_3"/>
    <property type="match status" value="1"/>
</dbReference>
<evidence type="ECO:0000256" key="7">
    <source>
        <dbReference type="ARBA" id="ARBA00023163"/>
    </source>
</evidence>
<organism evidence="14 15">
    <name type="scientific">Candidatus Liptonbacteria bacterium RIFCSPLOWO2_01_FULL_56_20</name>
    <dbReference type="NCBI Taxonomy" id="1798652"/>
    <lineage>
        <taxon>Bacteria</taxon>
        <taxon>Candidatus Liptoniibacteriota</taxon>
    </lineage>
</organism>
<dbReference type="Gene3D" id="2.40.50.150">
    <property type="match status" value="1"/>
</dbReference>
<evidence type="ECO:0000256" key="2">
    <source>
        <dbReference type="ARBA" id="ARBA00009839"/>
    </source>
</evidence>
<feature type="binding site" evidence="10">
    <location>
        <position position="1113"/>
    </location>
    <ligand>
        <name>Zn(2+)</name>
        <dbReference type="ChEBI" id="CHEBI:29105"/>
        <label>1</label>
    </ligand>
</feature>
<comment type="function">
    <text evidence="9 11">DNA-dependent RNA polymerase catalyzes the transcription of DNA into RNA using the four ribonucleoside triphosphates as substrates.</text>
</comment>
<feature type="binding site" evidence="10">
    <location>
        <position position="1111"/>
    </location>
    <ligand>
        <name>Zn(2+)</name>
        <dbReference type="ChEBI" id="CHEBI:29105"/>
        <label>1</label>
    </ligand>
</feature>
<dbReference type="InterPro" id="IPR007641">
    <property type="entry name" value="RNA_pol_Rpb2_7"/>
</dbReference>
<dbReference type="Pfam" id="PF04563">
    <property type="entry name" value="RNA_pol_Rpb2_1"/>
    <property type="match status" value="1"/>
</dbReference>
<keyword evidence="4 9" id="KW-0808">Transferase</keyword>
<evidence type="ECO:0000256" key="12">
    <source>
        <dbReference type="RuleBase" id="RU363031"/>
    </source>
</evidence>
<dbReference type="InterPro" id="IPR007080">
    <property type="entry name" value="RNA_pol_Rpb1_1"/>
</dbReference>
<dbReference type="HAMAP" id="MF_01322">
    <property type="entry name" value="RNApol_bact_RpoC"/>
    <property type="match status" value="1"/>
</dbReference>
<proteinExistence type="inferred from homology"/>
<sequence length="2262" mass="252675">MPHKKLPVKNFAKFASLISQPNLNEVQLVSYRDFVTRGLKELLEEASPILDHTGKELALYFDDFYFGEPKYDEVTTRYKDATYEMPLHLKVRLDNKKTGATHAQEVYFGEFPKMTSRGTFIVNGVERVVVSQLIRSAGVYFTSVPWRDRQLFGAKIIPNRGAWLEFETDIDGMIGVKIDRHRKVPVTDLLRVFGMTEEALRTAFKDVDTGHIRYMEATLKKDIAKDASESYLEIYRRLRPGDPATPQTAKNLIDSMFQRLDRYDISPVGRFKLNQRLALHRKKDSRVLELDDMVAIVREVIRLNNTPSAEADDIDHLGNRRLKTVGELLQGRLRIGLARLRRIVQDRMSTLDREHLLPAQLINFRPITAVVKEFFSSSQLSQFMDQINPLAELEHKRRLSALGPGGLSRERASFEVRDVHRSHYGRICPIETPEGSNIGLINYLGSFARINAFGFLETPYAKVKHGQITNEVVWLDALEEERYKIAHAAAPRTPKGHLRGPDVEVRFGDTPISCPVEEVDLIDVAPHQFVSVATSLIPFLQHDDANRALMGSNMQRQAVALVRPQAPYVSTGEEEKAAADSGYVVRAEEDGEVFEADASHIKIRYRNRTVTYPLEKFKRSNQFTCISQKPLAAPGEKVKKGDVLADGPSIDHGVLALGQNLLVAFMSWEGANFEDAIVVSERVVRDDLFTSIHVEEFYCDVRDTKLGPEVTTPDIPNVSEEKLKNLNEEGVIRIGAEVKAGDILVGKISPKGETELTAEERLLRAIFGEKARDVKDTSLTLPHGKRGRVVGVKIFSRDQGDKLEAGIIKRIQVEVANIRKAQAGDKLAGRHGNKGVISQVRPIEDMPYLEDGTPVDIVLNPLGVASRMNLGQILETHLGWAASRLGYRAVTPSLDSATEADIREELRSAGLPEEGKVALFDGRTGRVFDRPVTVGQIYMMKLNHLVEDKVHMRSIGPYSLITQQPLGGKAQFGGQRFGEMEVWALEGYGSRHMLQEMLTIKSDDVLGRSAAYEAIIRGEPIKGPNIPASFNVLVNELKALCLNIEPMYDSPTNRRDDFRALKLAVASPDDIQKWSHGEVIKPETINYRTQRPEKDGLFSERIFGPTKDYECSCGKYRRIRYKGVVCDKCGVEVTRSVVRRERLGHITLAAPVCHIWFFKSVPSRLSLFLDTSSVRLERVIYYVDYVVTRVDEAKKKQVLADLDRELKNKLKAGQGKEKKVKSALMAEANELRAVLESIEPGKIMSEAEYFSLSRRLGGVFIAGTGAEAIRQILEGLDLRKEVQKIEKALESAKDPLNETKLLRRLKMFRSMLRNGSRPEWLVLTTLPVLPPDLRPMVALDGGRYATSDLNDLYRRVINRNNRLKKLLEIKAPEVIVRNEKRMLQEAVDALIDNSARFGTQQLSAQRRPLRSLADMLRGKQGRFRQNLLGKRVDYSGRSVIVVGPKLKIDECGLPKKMALELFRPFVISEVIKRGLAHNIRNANRLIEQATDDIWAILEDVIKDVRVLLNRAPTLHRLSIQSFKPILVEGLAIQIPPLVCTAFNADFDGDQMAVHVPLSREAQREAHEIMAAGKNLLKPATGDLIAAPTQDFVLGIYYLTQMAPEAKGHHKAFASFEEALLAYENGVVALHAPIRAGEHRETTVGRLILNHALDGSLEYVNESLPKKKLSRLIEALIERYDLEKVRDILDRLKLLGFDMASQSGITWAISDLTIPKDKPNIIQAAEAEVSAIREQFQQGFLTDAERRARVIGVWERVKNDIAKLVTMTLPKDNSVYQIIDSNARGSWAQPIQMMGMKGLVANPKNEIIELPVKSSFKEGLSVLEYFISTHGARKGTTDTALKTAQAGYLTRRLVDVAQDLTIREEDCRTKEGVEIIRADGKEFGHSFASRLFSRTALDDIRVDRKIAARAGEVIDKASAELIEKSTLPSVKVRSPLTCKTLYGLCATCYGFDLGNNQRVRIGAAVGVVAAQSIGEPGTQLTMRTFHTGGVAGLDITHGLPRVEELFEVRPPKGKAILAATDGQVEKIEERGTLKILTVKVQGEQTTRAGSKKAKKAKRLEYHVSRSALVFVKTEDKVRAGDQLSEGNIDLRELLSFRGSFEVARHIIGEVQKIYIAEGASINNKHIEVIVRQMFSRVKIKDPGDAPDLVMGEIIERSKFLAENRELKKQGRTPAKAEQLLLGVTRVALSTESFLSAASFQDTARVLVKAAIEGRIDPLRGLKENVIIGRLIPAGESVPVHDTAAADQEVEAEAVKTASGNPEL</sequence>
<dbReference type="Pfam" id="PF04561">
    <property type="entry name" value="RNA_pol_Rpb2_2"/>
    <property type="match status" value="1"/>
</dbReference>
<dbReference type="InterPro" id="IPR010243">
    <property type="entry name" value="RNA_pol_bsu_bac"/>
</dbReference>
<comment type="caution">
    <text evidence="14">The sequence shown here is derived from an EMBL/GenBank/DDBJ whole genome shotgun (WGS) entry which is preliminary data.</text>
</comment>
<keyword evidence="6 10" id="KW-0479">Metal-binding</keyword>
<dbReference type="Gene3D" id="3.90.1800.10">
    <property type="entry name" value="RNA polymerase alpha subunit dimerisation domain"/>
    <property type="match status" value="1"/>
</dbReference>
<dbReference type="NCBIfam" id="TIGR02386">
    <property type="entry name" value="rpoC_TIGR"/>
    <property type="match status" value="1"/>
</dbReference>
<feature type="binding site" evidence="10">
    <location>
        <position position="1129"/>
    </location>
    <ligand>
        <name>Zn(2+)</name>
        <dbReference type="ChEBI" id="CHEBI:29105"/>
        <label>1</label>
    </ligand>
</feature>
<dbReference type="PROSITE" id="PS01166">
    <property type="entry name" value="RNA_POL_BETA"/>
    <property type="match status" value="1"/>
</dbReference>
<dbReference type="SMART" id="SM00663">
    <property type="entry name" value="RPOLA_N"/>
    <property type="match status" value="1"/>
</dbReference>
<dbReference type="InterPro" id="IPR038120">
    <property type="entry name" value="Rpb1_funnel_sf"/>
</dbReference>
<keyword evidence="10" id="KW-0862">Zinc</keyword>
<dbReference type="CDD" id="cd01609">
    <property type="entry name" value="RNAP_beta'_N"/>
    <property type="match status" value="1"/>
</dbReference>
<gene>
    <name evidence="10" type="primary">rpoC</name>
    <name evidence="9" type="synonym">rpoB</name>
    <name evidence="14" type="ORF">A3A43_00625</name>
</gene>
<evidence type="ECO:0000256" key="3">
    <source>
        <dbReference type="ARBA" id="ARBA00022478"/>
    </source>
</evidence>
<dbReference type="InterPro" id="IPR007642">
    <property type="entry name" value="RNA_pol_Rpb2_2"/>
</dbReference>
<dbReference type="InterPro" id="IPR012754">
    <property type="entry name" value="DNA-dir_RpoC_beta_prime_bact"/>
</dbReference>
<keyword evidence="7 9" id="KW-0804">Transcription</keyword>
<dbReference type="GO" id="GO:0000287">
    <property type="term" value="F:magnesium ion binding"/>
    <property type="evidence" value="ECO:0007669"/>
    <property type="project" value="UniProtKB-UniRule"/>
</dbReference>
<dbReference type="GO" id="GO:0003677">
    <property type="term" value="F:DNA binding"/>
    <property type="evidence" value="ECO:0007669"/>
    <property type="project" value="UniProtKB-UniRule"/>
</dbReference>
<name>A0A1G2CMM3_9BACT</name>
<dbReference type="Gene3D" id="1.10.1790.20">
    <property type="match status" value="1"/>
</dbReference>
<dbReference type="CDD" id="cd02655">
    <property type="entry name" value="RNAP_beta'_C"/>
    <property type="match status" value="1"/>
</dbReference>
<dbReference type="InterPro" id="IPR019462">
    <property type="entry name" value="DNA-dir_RNA_pol_bsu_external_1"/>
</dbReference>
<keyword evidence="3 9" id="KW-0240">DNA-directed RNA polymerase</keyword>
<dbReference type="InterPro" id="IPR015712">
    <property type="entry name" value="DNA-dir_RNA_pol_su2"/>
</dbReference>
<dbReference type="InterPro" id="IPR007066">
    <property type="entry name" value="RNA_pol_Rpb1_3"/>
</dbReference>
<feature type="binding site" evidence="10">
    <location>
        <position position="1947"/>
    </location>
    <ligand>
        <name>Zn(2+)</name>
        <dbReference type="ChEBI" id="CHEBI:29105"/>
        <label>2</label>
    </ligand>
</feature>
<feature type="binding site" evidence="10">
    <location>
        <position position="1126"/>
    </location>
    <ligand>
        <name>Zn(2+)</name>
        <dbReference type="ChEBI" id="CHEBI:29105"/>
        <label>1</label>
    </ligand>
</feature>
<evidence type="ECO:0000256" key="4">
    <source>
        <dbReference type="ARBA" id="ARBA00022679"/>
    </source>
</evidence>
<feature type="binding site" evidence="10">
    <location>
        <position position="1547"/>
    </location>
    <ligand>
        <name>Mg(2+)</name>
        <dbReference type="ChEBI" id="CHEBI:18420"/>
    </ligand>
</feature>
<comment type="cofactor">
    <cofactor evidence="10">
        <name>Mg(2+)</name>
        <dbReference type="ChEBI" id="CHEBI:18420"/>
    </cofactor>
    <text evidence="10">Binds 1 Mg(2+) ion per subunit.</text>
</comment>
<dbReference type="Gene3D" id="1.10.274.100">
    <property type="entry name" value="RNA polymerase Rpb1, domain 3"/>
    <property type="match status" value="2"/>
</dbReference>
<evidence type="ECO:0000313" key="14">
    <source>
        <dbReference type="EMBL" id="OGZ01891.1"/>
    </source>
</evidence>
<dbReference type="Pfam" id="PF04560">
    <property type="entry name" value="RNA_pol_Rpb2_7"/>
    <property type="match status" value="1"/>
</dbReference>
<evidence type="ECO:0000256" key="8">
    <source>
        <dbReference type="ARBA" id="ARBA00048552"/>
    </source>
</evidence>
<accession>A0A1G2CMM3</accession>
<feature type="domain" description="RNA polymerase N-terminal" evidence="13">
    <location>
        <begin position="1319"/>
        <end position="1599"/>
    </location>
</feature>
<dbReference type="InterPro" id="IPR007081">
    <property type="entry name" value="RNA_pol_Rpb1_5"/>
</dbReference>
<feature type="binding site" evidence="10">
    <location>
        <position position="1545"/>
    </location>
    <ligand>
        <name>Mg(2+)</name>
        <dbReference type="ChEBI" id="CHEBI:18420"/>
    </ligand>
</feature>
<dbReference type="STRING" id="1798652.A3A43_00625"/>
<dbReference type="Gene3D" id="3.90.1100.10">
    <property type="match status" value="1"/>
</dbReference>
<evidence type="ECO:0000256" key="1">
    <source>
        <dbReference type="ARBA" id="ARBA00007616"/>
    </source>
</evidence>
<dbReference type="CDD" id="cd00653">
    <property type="entry name" value="RNA_pol_B_RPB2"/>
    <property type="match status" value="1"/>
</dbReference>
<feature type="binding site" evidence="10">
    <location>
        <position position="1549"/>
    </location>
    <ligand>
        <name>Mg(2+)</name>
        <dbReference type="ChEBI" id="CHEBI:18420"/>
    </ligand>
</feature>
<dbReference type="InterPro" id="IPR037034">
    <property type="entry name" value="RNA_pol_Rpb2_2_sf"/>
</dbReference>
<dbReference type="Gene3D" id="3.90.1110.10">
    <property type="entry name" value="RNA polymerase Rpb2, domain 2"/>
    <property type="match status" value="1"/>
</dbReference>
<dbReference type="SUPFAM" id="SSF64484">
    <property type="entry name" value="beta and beta-prime subunits of DNA dependent RNA-polymerase"/>
    <property type="match status" value="2"/>
</dbReference>